<evidence type="ECO:0008006" key="3">
    <source>
        <dbReference type="Google" id="ProtNLM"/>
    </source>
</evidence>
<evidence type="ECO:0000313" key="2">
    <source>
        <dbReference type="Proteomes" id="UP001596166"/>
    </source>
</evidence>
<dbReference type="Proteomes" id="UP001596166">
    <property type="component" value="Unassembled WGS sequence"/>
</dbReference>
<dbReference type="EMBL" id="JBHSLC010000081">
    <property type="protein sequence ID" value="MFC5358134.1"/>
    <property type="molecule type" value="Genomic_DNA"/>
</dbReference>
<protein>
    <recommendedName>
        <fullName evidence="3">DUF1488 family protein</fullName>
    </recommendedName>
</protein>
<keyword evidence="2" id="KW-1185">Reference proteome</keyword>
<name>A0ABW0GCB0_9PROT</name>
<dbReference type="RefSeq" id="WP_376997829.1">
    <property type="nucleotide sequence ID" value="NZ_JBHSLC010000081.1"/>
</dbReference>
<evidence type="ECO:0000313" key="1">
    <source>
        <dbReference type="EMBL" id="MFC5358134.1"/>
    </source>
</evidence>
<proteinExistence type="predicted"/>
<sequence>MSAFDLGPTTKTYENAHFMVHVEDDEDGTFGLLIEPKRGEVSAARVSSLASSRGFLHQFNHEYRSKGSACRAARNLLNGPLSRAG</sequence>
<accession>A0ABW0GCB0</accession>
<reference evidence="2" key="1">
    <citation type="journal article" date="2019" name="Int. J. Syst. Evol. Microbiol.">
        <title>The Global Catalogue of Microorganisms (GCM) 10K type strain sequencing project: providing services to taxonomists for standard genome sequencing and annotation.</title>
        <authorList>
            <consortium name="The Broad Institute Genomics Platform"/>
            <consortium name="The Broad Institute Genome Sequencing Center for Infectious Disease"/>
            <person name="Wu L."/>
            <person name="Ma J."/>
        </authorList>
    </citation>
    <scope>NUCLEOTIDE SEQUENCE [LARGE SCALE GENOMIC DNA]</scope>
    <source>
        <strain evidence="2">CCUG 58760</strain>
    </source>
</reference>
<comment type="caution">
    <text evidence="1">The sequence shown here is derived from an EMBL/GenBank/DDBJ whole genome shotgun (WGS) entry which is preliminary data.</text>
</comment>
<organism evidence="1 2">
    <name type="scientific">Azospirillum himalayense</name>
    <dbReference type="NCBI Taxonomy" id="654847"/>
    <lineage>
        <taxon>Bacteria</taxon>
        <taxon>Pseudomonadati</taxon>
        <taxon>Pseudomonadota</taxon>
        <taxon>Alphaproteobacteria</taxon>
        <taxon>Rhodospirillales</taxon>
        <taxon>Azospirillaceae</taxon>
        <taxon>Azospirillum</taxon>
    </lineage>
</organism>
<gene>
    <name evidence="1" type="ORF">ACFPMG_24410</name>
</gene>